<evidence type="ECO:0000256" key="2">
    <source>
        <dbReference type="ARBA" id="ARBA00022553"/>
    </source>
</evidence>
<dbReference type="InterPro" id="IPR013968">
    <property type="entry name" value="PKS_KR"/>
</dbReference>
<keyword evidence="2" id="KW-0597">Phosphoprotein</keyword>
<dbReference type="InterPro" id="IPR020807">
    <property type="entry name" value="PKS_DH"/>
</dbReference>
<dbReference type="GO" id="GO:0032259">
    <property type="term" value="P:methylation"/>
    <property type="evidence" value="ECO:0007669"/>
    <property type="project" value="UniProtKB-KW"/>
</dbReference>
<evidence type="ECO:0000259" key="9">
    <source>
        <dbReference type="PROSITE" id="PS52004"/>
    </source>
</evidence>
<evidence type="ECO:0000256" key="6">
    <source>
        <dbReference type="ARBA" id="ARBA00023268"/>
    </source>
</evidence>
<dbReference type="VEuPathDB" id="FungiDB:AN3612"/>
<dbReference type="CDD" id="cd05195">
    <property type="entry name" value="enoyl_red"/>
    <property type="match status" value="1"/>
</dbReference>
<dbReference type="SUPFAM" id="SSF53901">
    <property type="entry name" value="Thiolase-like"/>
    <property type="match status" value="1"/>
</dbReference>
<dbReference type="CDD" id="cd05274">
    <property type="entry name" value="KR_FAS_SDR_x"/>
    <property type="match status" value="1"/>
</dbReference>
<dbReference type="Pfam" id="PF08242">
    <property type="entry name" value="Methyltransf_12"/>
    <property type="match status" value="1"/>
</dbReference>
<dbReference type="InterPro" id="IPR020841">
    <property type="entry name" value="PKS_Beta-ketoAc_synthase_dom"/>
</dbReference>
<feature type="domain" description="PKS/mFAS DH" evidence="10">
    <location>
        <begin position="908"/>
        <end position="1193"/>
    </location>
</feature>
<dbReference type="SMART" id="SM00825">
    <property type="entry name" value="PKS_KS"/>
    <property type="match status" value="1"/>
</dbReference>
<dbReference type="SUPFAM" id="SSF50129">
    <property type="entry name" value="GroES-like"/>
    <property type="match status" value="1"/>
</dbReference>
<dbReference type="InterPro" id="IPR001227">
    <property type="entry name" value="Ac_transferase_dom_sf"/>
</dbReference>
<gene>
    <name evidence="11" type="ORF">ANIA_03612</name>
</gene>
<dbReference type="HOGENOM" id="CLU_000022_31_1_1"/>
<evidence type="ECO:0000259" key="10">
    <source>
        <dbReference type="PROSITE" id="PS52019"/>
    </source>
</evidence>
<dbReference type="Pfam" id="PF14765">
    <property type="entry name" value="PS-DH"/>
    <property type="match status" value="1"/>
</dbReference>
<dbReference type="GeneID" id="2873033"/>
<dbReference type="eggNOG" id="KOG1202">
    <property type="taxonomic scope" value="Eukaryota"/>
</dbReference>
<feature type="region of interest" description="C-terminal hotdog fold" evidence="7">
    <location>
        <begin position="1045"/>
        <end position="1193"/>
    </location>
</feature>
<dbReference type="InterPro" id="IPR014031">
    <property type="entry name" value="Ketoacyl_synth_C"/>
</dbReference>
<dbReference type="PANTHER" id="PTHR43775:SF49">
    <property type="entry name" value="SYNTHASE, PUTATIVE (JCVI)-RELATED"/>
    <property type="match status" value="1"/>
</dbReference>
<dbReference type="InterPro" id="IPR032821">
    <property type="entry name" value="PKS_assoc"/>
</dbReference>
<keyword evidence="6" id="KW-0511">Multifunctional enzyme</keyword>
<dbReference type="InterPro" id="IPR029063">
    <property type="entry name" value="SAM-dependent_MTases_sf"/>
</dbReference>
<dbReference type="SUPFAM" id="SSF52151">
    <property type="entry name" value="FabD/lysophospholipase-like"/>
    <property type="match status" value="1"/>
</dbReference>
<dbReference type="RefSeq" id="XP_661216.1">
    <property type="nucleotide sequence ID" value="XM_656124.1"/>
</dbReference>
<dbReference type="PROSITE" id="PS00012">
    <property type="entry name" value="PHOSPHOPANTETHEINE"/>
    <property type="match status" value="1"/>
</dbReference>
<dbReference type="GO" id="GO:0044550">
    <property type="term" value="P:secondary metabolite biosynthetic process"/>
    <property type="evidence" value="ECO:0000318"/>
    <property type="project" value="GO_Central"/>
</dbReference>
<dbReference type="InterPro" id="IPR016035">
    <property type="entry name" value="Acyl_Trfase/lysoPLipase"/>
</dbReference>
<dbReference type="PROSITE" id="PS00606">
    <property type="entry name" value="KS3_1"/>
    <property type="match status" value="1"/>
</dbReference>
<dbReference type="CDD" id="cd02440">
    <property type="entry name" value="AdoMet_MTases"/>
    <property type="match status" value="1"/>
</dbReference>
<reference evidence="12" key="1">
    <citation type="journal article" date="2005" name="Nature">
        <title>Sequencing of Aspergillus nidulans and comparative analysis with A. fumigatus and A. oryzae.</title>
        <authorList>
            <person name="Galagan J.E."/>
            <person name="Calvo S.E."/>
            <person name="Cuomo C."/>
            <person name="Ma L.J."/>
            <person name="Wortman J.R."/>
            <person name="Batzoglou S."/>
            <person name="Lee S.I."/>
            <person name="Basturkmen M."/>
            <person name="Spevak C.C."/>
            <person name="Clutterbuck J."/>
            <person name="Kapitonov V."/>
            <person name="Jurka J."/>
            <person name="Scazzocchio C."/>
            <person name="Farman M."/>
            <person name="Butler J."/>
            <person name="Purcell S."/>
            <person name="Harris S."/>
            <person name="Braus G.H."/>
            <person name="Draht O."/>
            <person name="Busch S."/>
            <person name="D'Enfert C."/>
            <person name="Bouchier C."/>
            <person name="Goldman G.H."/>
            <person name="Bell-Pedersen D."/>
            <person name="Griffiths-Jones S."/>
            <person name="Doonan J.H."/>
            <person name="Yu J."/>
            <person name="Vienken K."/>
            <person name="Pain A."/>
            <person name="Freitag M."/>
            <person name="Selker E.U."/>
            <person name="Archer D.B."/>
            <person name="Penalva M.A."/>
            <person name="Oakley B.R."/>
            <person name="Momany M."/>
            <person name="Tanaka T."/>
            <person name="Kumagai T."/>
            <person name="Asai K."/>
            <person name="Machida M."/>
            <person name="Nierman W.C."/>
            <person name="Denning D.W."/>
            <person name="Caddick M."/>
            <person name="Hynes M."/>
            <person name="Paoletti M."/>
            <person name="Fischer R."/>
            <person name="Miller B."/>
            <person name="Dyer P."/>
            <person name="Sachs M.S."/>
            <person name="Osmani S.A."/>
            <person name="Birren B.W."/>
        </authorList>
    </citation>
    <scope>NUCLEOTIDE SEQUENCE [LARGE SCALE GENOMIC DNA]</scope>
    <source>
        <strain evidence="12">FGSC A4 / ATCC 38163 / CBS 112.46 / NRRL 194 / M139</strain>
    </source>
</reference>
<dbReference type="SMART" id="SM00826">
    <property type="entry name" value="PKS_DH"/>
    <property type="match status" value="1"/>
</dbReference>
<dbReference type="KEGG" id="ani:ANIA_03612"/>
<dbReference type="PANTHER" id="PTHR43775">
    <property type="entry name" value="FATTY ACID SYNTHASE"/>
    <property type="match status" value="1"/>
</dbReference>
<evidence type="ECO:0000256" key="4">
    <source>
        <dbReference type="ARBA" id="ARBA00022679"/>
    </source>
</evidence>
<evidence type="ECO:0000256" key="1">
    <source>
        <dbReference type="ARBA" id="ARBA00022450"/>
    </source>
</evidence>
<dbReference type="Proteomes" id="UP000000560">
    <property type="component" value="Chromosome II"/>
</dbReference>
<dbReference type="Gene3D" id="3.40.366.10">
    <property type="entry name" value="Malonyl-Coenzyme A Acyl Carrier Protein, domain 2"/>
    <property type="match status" value="1"/>
</dbReference>
<dbReference type="InterPro" id="IPR020806">
    <property type="entry name" value="PKS_PP-bd"/>
</dbReference>
<dbReference type="Gene3D" id="3.40.50.720">
    <property type="entry name" value="NAD(P)-binding Rossmann-like Domain"/>
    <property type="match status" value="2"/>
</dbReference>
<keyword evidence="4" id="KW-0808">Transferase</keyword>
<protein>
    <submittedName>
        <fullName evidence="11">Polyketide synthase, putative (JCVI)</fullName>
    </submittedName>
</protein>
<dbReference type="InterPro" id="IPR011032">
    <property type="entry name" value="GroES-like_sf"/>
</dbReference>
<keyword evidence="1" id="KW-0596">Phosphopantetheine</keyword>
<dbReference type="Gene3D" id="3.90.180.10">
    <property type="entry name" value="Medium-chain alcohol dehydrogenases, catalytic domain"/>
    <property type="match status" value="1"/>
</dbReference>
<dbReference type="InterPro" id="IPR009081">
    <property type="entry name" value="PP-bd_ACP"/>
</dbReference>
<dbReference type="GO" id="GO:0016491">
    <property type="term" value="F:oxidoreductase activity"/>
    <property type="evidence" value="ECO:0007669"/>
    <property type="project" value="InterPro"/>
</dbReference>
<organism evidence="11 12">
    <name type="scientific">Emericella nidulans (strain FGSC A4 / ATCC 38163 / CBS 112.46 / NRRL 194 / M139)</name>
    <name type="common">Aspergillus nidulans</name>
    <dbReference type="NCBI Taxonomy" id="227321"/>
    <lineage>
        <taxon>Eukaryota</taxon>
        <taxon>Fungi</taxon>
        <taxon>Dikarya</taxon>
        <taxon>Ascomycota</taxon>
        <taxon>Pezizomycotina</taxon>
        <taxon>Eurotiomycetes</taxon>
        <taxon>Eurotiomycetidae</taxon>
        <taxon>Eurotiales</taxon>
        <taxon>Aspergillaceae</taxon>
        <taxon>Aspergillus</taxon>
        <taxon>Aspergillus subgen. Nidulantes</taxon>
    </lineage>
</organism>
<dbReference type="CDD" id="cd00833">
    <property type="entry name" value="PKS"/>
    <property type="match status" value="1"/>
</dbReference>
<dbReference type="Pfam" id="PF02801">
    <property type="entry name" value="Ketoacyl-synt_C"/>
    <property type="match status" value="1"/>
</dbReference>
<dbReference type="Pfam" id="PF00109">
    <property type="entry name" value="ketoacyl-synt"/>
    <property type="match status" value="1"/>
</dbReference>
<dbReference type="Gene3D" id="1.10.1200.10">
    <property type="entry name" value="ACP-like"/>
    <property type="match status" value="1"/>
</dbReference>
<dbReference type="EMBL" id="BN001302">
    <property type="protein sequence ID" value="CBF75778.1"/>
    <property type="molecule type" value="Genomic_DNA"/>
</dbReference>
<dbReference type="InterPro" id="IPR013217">
    <property type="entry name" value="Methyltransf_12"/>
</dbReference>
<dbReference type="SUPFAM" id="SSF53335">
    <property type="entry name" value="S-adenosyl-L-methionine-dependent methyltransferases"/>
    <property type="match status" value="1"/>
</dbReference>
<feature type="region of interest" description="N-terminal hotdog fold" evidence="7">
    <location>
        <begin position="908"/>
        <end position="1033"/>
    </location>
</feature>
<sequence length="2472" mass="269072">MRNQDMNGSANGEAHLRSPTSMVPEPIAIVGMGMRLPGKIHSAEALWELLISKRETSGPVPSSRYNAGGFYSASKRPGSVAVQRGHFLDESDALDRLDTSFFSMGKAEVEKLDPQQRMLLEVVWECMENGGQRDWEDSNTGVFVGTWGDDWQDFLAKDPQQTGGMLNVSGAGDFAISNRISYEYNLKGPSMTIKAACASSMICLHEACQSLRDGGCDAAIVAGTNLIITPTQTIAQSEAGVLSPTGECRTFDASANGYARGEAINAILIKRLGDAVRDQDPIRAVIRSTAVNCDGQSAGISAPNPAAHERMIRRAYKFAALNDALETPFVECHGTGTPSGDPLELQAIASVFGGIQDTYVGSIKANVGHAEGASGINSVIKAVLMLENRVIPPQVNFAVPNPRIPFEAAHLVVPTEPTPWPTGRPERISVNSFGITGANAHAIIESAASYGVVRPCWNGSSVPKLLMFSAKTTGALKSRAAQIRRYADAYPDRANALSYTLGCRRSHLGHRAFCFAGANEVTYMAERVKQTPVINFVFTGQGAQWPRMGKELMEEFPQFKNDLVHMSKILAGLPHPPAWDIVEELLQPMTESRVNGPEFSQPLCTAIQVALVNLLDVLGVSPAAVVGHSSGEIAAAYAAGALTVEEAIVAAYYRGRVATESSRTGAMAAVGMGRAEASLYLEDGVVVACDNSPNSVTLSGDKEALGSVMEQMKSDDKNLFIRLIKTGGLAYHSHHMLNLGSRYEQCLQPFVRAHSARLPFFSSVTGKRLAEEALLDARYWRQNLESPVKFYPAVRALIASQQPADQLFLEIGPHSALGGPLRQIFKATKTKGRLAYSHSLVRGRNAVESALEMCGQLFLQTVDIRMEQWTHGGSTLTDIPAYPWQHESSHWSETRAVREWRTRAFPPHELLGSRILEGSDVEPIWRNLLRLKDAPWLSDHRVLQDVVFPCAGYIAMVGEAIRQITHCDDFSIRHLSISTAMILGDEKTVEVMTSLRPSRRMSTQWYEFAIYSYNGNTWTTHCDGQAKGGRDDKAVDLQMPGLYTQLPRQVQSPYPIFTRAGLHYGPAFQGLESVCARPGHRTATASLRLPPETGSVYPLHPTTIDQCLQLLGLASAEGLAHHFEQILLPTMVESLYIQGALDAAAPMQTGARAVLTADNSGNFQGEMAVVSGDQVLLSAHGCKLSPLENERAGLSRDDRIAAARLYWRPDLDFIPLESLMSSHTKDLGALQLMETYVFLCTVEIQHRIRNRAPYNGHFGKFHHWIDECVDQGRRGENQIVAGSGELVKLQPNERMALIRQLRGKIADSEFGNVAELVSRLLDNCVEVFKGETEILDVYLRDGGLTELYAITGDRIDSTEFFITAGHTNPTMRVLEIGAGTGGTTLVALQALTSINGEPIFTDVSSGFFSAARERFAEYPGLEYRTLDIGKDPLEQGFDAGSYDLIIASNVIHATETLNVTLKNVRKLLHPRGRFFLQELTPSAAKMINLIMGPLPGWWLGEADGRATEPIVSPQRWDLELRAAGFSGIECLVHDDDNQRDHLGVNIIAKPVRPAPDFPCVTLLLRESHDDLNSVKLAKQALSDKGYHIDVCSLGAQLPVHQDIISLVEIDSPFFEPDCPGSIAVLQRIVSQLGSSKLLWVTGSAQMGPVDNPFYGLTLGLARAIRAELSPSLATVEVDRLDPKSAETIVEVFEKFQDTASSVNPDNEYVVKDGVVHIGRYHWTQISGELAQSHDTSGHPLRLETRREAGAKVLGWASQTPIPLGPNDVSICPAYVGVGLKDYDSLVGLEGSGTVAAIGAEVQRLKVGDQVMFLKDDCLATSITVAADHVAKIPDALSLADAASMPWAYCTAIYSLSIVGNVRKGQTILIHEATSSIGLAAIILCQMLGLEIYCTVTSPNQAEHITTAFNIASSHIFAFGDASFQSNLMAATRNRGVDNVLLNLPSVDVLQASWKCVASRGKLITLAKPGLYDRAELDLDLLKGNRSFVVVDITSLHDVYQELLDETIHLYTHGHIKPITPNSIVGADQLQDLLAVVNQSKSLGTTVVVVPDAANALPVHTAHPELKLRPDRAYLLVGGLGGLGQSVSTYLVERGARHLVYLSRNAGAHERHRQFIQELESQGCSVQAVQGDVAKLADVKTAVEAASQPIAGVLQMAMVLNDRPFLSMFHDDWCTAIRPKVDGTYNLHKALLDADTTLDFFVVFGSVSGAFGIAHQANYAAANTFQDSFVQYRHAHGLPASILNIGAMANVGYVSENHAVEEFFRAAGMPFLSEGDFFEALHHSIRHQFTAAPLAQSRSSATAHGRGAGATNVAQLALGIRSTKPMDDPSNRVLWKHDRRVDIYRNIEAARLQDSTDGRDGGEEDKLAAFMTELRSSPSVLDRADTLAFLTHEIGVKIYEFMLQPVEELDVTKGLVTLGVDSLVIVEIRNWLRRKLEVETSTLEILNGGTIETLGQICFHRLRGKYGGSAPGR</sequence>
<accession>C8V465</accession>
<dbReference type="Pfam" id="PF23297">
    <property type="entry name" value="ACP_SdgA_C"/>
    <property type="match status" value="1"/>
</dbReference>
<evidence type="ECO:0000256" key="3">
    <source>
        <dbReference type="ARBA" id="ARBA00022603"/>
    </source>
</evidence>
<dbReference type="PROSITE" id="PS52004">
    <property type="entry name" value="KS3_2"/>
    <property type="match status" value="1"/>
</dbReference>
<dbReference type="InterPro" id="IPR049551">
    <property type="entry name" value="PKS_DH_C"/>
</dbReference>
<keyword evidence="3" id="KW-0489">Methyltransferase</keyword>
<keyword evidence="5" id="KW-0521">NADP</keyword>
<dbReference type="InterPro" id="IPR018201">
    <property type="entry name" value="Ketoacyl_synth_AS"/>
</dbReference>
<dbReference type="InParanoid" id="Q5B768"/>
<dbReference type="SUPFAM" id="SSF47336">
    <property type="entry name" value="ACP-like"/>
    <property type="match status" value="1"/>
</dbReference>
<name>Q5B768_EMENI</name>
<keyword evidence="12" id="KW-1185">Reference proteome</keyword>
<dbReference type="InterPro" id="IPR050091">
    <property type="entry name" value="PKS_NRPS_Biosynth_Enz"/>
</dbReference>
<dbReference type="GO" id="GO:0019748">
    <property type="term" value="P:secondary metabolic process"/>
    <property type="evidence" value="ECO:0000303"/>
    <property type="project" value="AspGD"/>
</dbReference>
<dbReference type="PROSITE" id="PS52019">
    <property type="entry name" value="PKS_MFAS_DH"/>
    <property type="match status" value="1"/>
</dbReference>
<dbReference type="InterPro" id="IPR016036">
    <property type="entry name" value="Malonyl_transacylase_ACP-bd"/>
</dbReference>
<dbReference type="OMA" id="NYGPEFQ"/>
<dbReference type="GO" id="GO:0031177">
    <property type="term" value="F:phosphopantetheine binding"/>
    <property type="evidence" value="ECO:0007669"/>
    <property type="project" value="InterPro"/>
</dbReference>
<feature type="domain" description="Carrier" evidence="8">
    <location>
        <begin position="2385"/>
        <end position="2461"/>
    </location>
</feature>
<dbReference type="Pfam" id="PF00698">
    <property type="entry name" value="Acyl_transf_1"/>
    <property type="match status" value="1"/>
</dbReference>
<dbReference type="InterPro" id="IPR006162">
    <property type="entry name" value="Ppantetheine_attach_site"/>
</dbReference>
<dbReference type="SMART" id="SM00829">
    <property type="entry name" value="PKS_ER"/>
    <property type="match status" value="1"/>
</dbReference>
<dbReference type="InterPro" id="IPR049900">
    <property type="entry name" value="PKS_mFAS_DH"/>
</dbReference>
<dbReference type="SUPFAM" id="SSF55048">
    <property type="entry name" value="Probable ACP-binding domain of malonyl-CoA ACP transacylase"/>
    <property type="match status" value="1"/>
</dbReference>
<dbReference type="InterPro" id="IPR014043">
    <property type="entry name" value="Acyl_transferase_dom"/>
</dbReference>
<dbReference type="GO" id="GO:0004312">
    <property type="term" value="F:fatty acid synthase activity"/>
    <property type="evidence" value="ECO:0000318"/>
    <property type="project" value="GO_Central"/>
</dbReference>
<dbReference type="InterPro" id="IPR036291">
    <property type="entry name" value="NAD(P)-bd_dom_sf"/>
</dbReference>
<evidence type="ECO:0000256" key="5">
    <source>
        <dbReference type="ARBA" id="ARBA00022857"/>
    </source>
</evidence>
<dbReference type="InterPro" id="IPR014030">
    <property type="entry name" value="Ketoacyl_synth_N"/>
</dbReference>
<dbReference type="SUPFAM" id="SSF51735">
    <property type="entry name" value="NAD(P)-binding Rossmann-fold domains"/>
    <property type="match status" value="2"/>
</dbReference>
<dbReference type="STRING" id="227321.Q5B768"/>
<dbReference type="SMART" id="SM00822">
    <property type="entry name" value="PKS_KR"/>
    <property type="match status" value="1"/>
</dbReference>
<evidence type="ECO:0000313" key="12">
    <source>
        <dbReference type="Proteomes" id="UP000000560"/>
    </source>
</evidence>
<dbReference type="Pfam" id="PF08659">
    <property type="entry name" value="KR"/>
    <property type="match status" value="1"/>
</dbReference>
<dbReference type="InterPro" id="IPR036736">
    <property type="entry name" value="ACP-like_sf"/>
</dbReference>
<dbReference type="Gene3D" id="3.10.129.110">
    <property type="entry name" value="Polyketide synthase dehydratase"/>
    <property type="match status" value="1"/>
</dbReference>
<dbReference type="Gene3D" id="3.40.50.150">
    <property type="entry name" value="Vaccinia Virus protein VP39"/>
    <property type="match status" value="1"/>
</dbReference>
<dbReference type="SMART" id="SM00827">
    <property type="entry name" value="PKS_AT"/>
    <property type="match status" value="1"/>
</dbReference>
<dbReference type="Pfam" id="PF16197">
    <property type="entry name" value="KAsynt_C_assoc"/>
    <property type="match status" value="1"/>
</dbReference>
<dbReference type="Gene3D" id="3.40.47.10">
    <property type="match status" value="1"/>
</dbReference>
<dbReference type="SMART" id="SM00823">
    <property type="entry name" value="PKS_PP"/>
    <property type="match status" value="1"/>
</dbReference>
<dbReference type="InterPro" id="IPR049552">
    <property type="entry name" value="PKS_DH_N"/>
</dbReference>
<dbReference type="GO" id="GO:0008168">
    <property type="term" value="F:methyltransferase activity"/>
    <property type="evidence" value="ECO:0007669"/>
    <property type="project" value="UniProtKB-KW"/>
</dbReference>
<dbReference type="InterPro" id="IPR057326">
    <property type="entry name" value="KR_dom"/>
</dbReference>
<dbReference type="GO" id="GO:0006633">
    <property type="term" value="P:fatty acid biosynthetic process"/>
    <property type="evidence" value="ECO:0000318"/>
    <property type="project" value="GO_Central"/>
</dbReference>
<dbReference type="InterPro" id="IPR020843">
    <property type="entry name" value="ER"/>
</dbReference>
<feature type="active site" description="Proton donor; for dehydratase activity" evidence="7">
    <location>
        <position position="1105"/>
    </location>
</feature>
<dbReference type="OrthoDB" id="329835at2759"/>
<dbReference type="GO" id="GO:0004315">
    <property type="term" value="F:3-oxoacyl-[acyl-carrier-protein] synthase activity"/>
    <property type="evidence" value="ECO:0007669"/>
    <property type="project" value="InterPro"/>
</dbReference>
<dbReference type="InterPro" id="IPR042104">
    <property type="entry name" value="PKS_dehydratase_sf"/>
</dbReference>
<evidence type="ECO:0000259" key="8">
    <source>
        <dbReference type="PROSITE" id="PS50075"/>
    </source>
</evidence>
<evidence type="ECO:0000313" key="11">
    <source>
        <dbReference type="EMBL" id="CBF75778.1"/>
    </source>
</evidence>
<reference evidence="12" key="2">
    <citation type="journal article" date="2009" name="Fungal Genet. Biol.">
        <title>The 2008 update of the Aspergillus nidulans genome annotation: a community effort.</title>
        <authorList>
            <person name="Wortman J.R."/>
            <person name="Gilsenan J.M."/>
            <person name="Joardar V."/>
            <person name="Deegan J."/>
            <person name="Clutterbuck J."/>
            <person name="Andersen M.R."/>
            <person name="Archer D."/>
            <person name="Bencina M."/>
            <person name="Braus G."/>
            <person name="Coutinho P."/>
            <person name="von Dohren H."/>
            <person name="Doonan J."/>
            <person name="Driessen A.J."/>
            <person name="Durek P."/>
            <person name="Espeso E."/>
            <person name="Fekete E."/>
            <person name="Flipphi M."/>
            <person name="Estrada C.G."/>
            <person name="Geysens S."/>
            <person name="Goldman G."/>
            <person name="de Groot P.W."/>
            <person name="Hansen K."/>
            <person name="Harris S.D."/>
            <person name="Heinekamp T."/>
            <person name="Helmstaedt K."/>
            <person name="Henrissat B."/>
            <person name="Hofmann G."/>
            <person name="Homan T."/>
            <person name="Horio T."/>
            <person name="Horiuchi H."/>
            <person name="James S."/>
            <person name="Jones M."/>
            <person name="Karaffa L."/>
            <person name="Karanyi Z."/>
            <person name="Kato M."/>
            <person name="Keller N."/>
            <person name="Kelly D.E."/>
            <person name="Kiel J.A."/>
            <person name="Kim J.M."/>
            <person name="van der Klei I.J."/>
            <person name="Klis F.M."/>
            <person name="Kovalchuk A."/>
            <person name="Krasevec N."/>
            <person name="Kubicek C.P."/>
            <person name="Liu B."/>
            <person name="Maccabe A."/>
            <person name="Meyer V."/>
            <person name="Mirabito P."/>
            <person name="Miskei M."/>
            <person name="Mos M."/>
            <person name="Mullins J."/>
            <person name="Nelson D.R."/>
            <person name="Nielsen J."/>
            <person name="Oakley B.R."/>
            <person name="Osmani S.A."/>
            <person name="Pakula T."/>
            <person name="Paszewski A."/>
            <person name="Paulsen I."/>
            <person name="Pilsyk S."/>
            <person name="Pocsi I."/>
            <person name="Punt P.J."/>
            <person name="Ram A.F."/>
            <person name="Ren Q."/>
            <person name="Robellet X."/>
            <person name="Robson G."/>
            <person name="Seiboth B."/>
            <person name="van Solingen P."/>
            <person name="Specht T."/>
            <person name="Sun J."/>
            <person name="Taheri-Talesh N."/>
            <person name="Takeshita N."/>
            <person name="Ussery D."/>
            <person name="vanKuyk P.A."/>
            <person name="Visser H."/>
            <person name="van de Vondervoort P.J."/>
            <person name="de Vries R.P."/>
            <person name="Walton J."/>
            <person name="Xiang X."/>
            <person name="Xiong Y."/>
            <person name="Zeng A.P."/>
            <person name="Brandt B.W."/>
            <person name="Cornell M.J."/>
            <person name="van den Hondel C.A."/>
            <person name="Visser J."/>
            <person name="Oliver S.G."/>
            <person name="Turner G."/>
        </authorList>
    </citation>
    <scope>GENOME REANNOTATION</scope>
    <source>
        <strain evidence="12">FGSC A4 / ATCC 38163 / CBS 112.46 / NRRL 194 / M139</strain>
    </source>
</reference>
<dbReference type="PROSITE" id="PS50075">
    <property type="entry name" value="CARRIER"/>
    <property type="match status" value="1"/>
</dbReference>
<feature type="active site" description="Proton acceptor; for dehydratase activity" evidence="7">
    <location>
        <position position="940"/>
    </location>
</feature>
<dbReference type="InterPro" id="IPR016039">
    <property type="entry name" value="Thiolase-like"/>
</dbReference>
<proteinExistence type="predicted"/>
<evidence type="ECO:0000256" key="7">
    <source>
        <dbReference type="PROSITE-ProRule" id="PRU01363"/>
    </source>
</evidence>
<feature type="domain" description="Ketosynthase family 3 (KS3)" evidence="9">
    <location>
        <begin position="24"/>
        <end position="446"/>
    </location>
</feature>
<dbReference type="Pfam" id="PF21089">
    <property type="entry name" value="PKS_DH_N"/>
    <property type="match status" value="1"/>
</dbReference>
<accession>Q5B768</accession>